<proteinExistence type="inferred from homology"/>
<sequence length="174" mass="18702">MISPTEETACGRRRGGHGTPGPPVYVARHAEPPWATRLLGVEWSRAAGGETGYREAGHAVTDRVDVVVRRSADHTVVAASGSIYFDTHEALKETLLALAAEEKPRIVLDLSGVDLCDSSGLNMMAQTHLMATRHGGWLRLAGVQPIVRQVLDATHLTRMIPLYDTAEQADDAAG</sequence>
<dbReference type="GO" id="GO:0043856">
    <property type="term" value="F:anti-sigma factor antagonist activity"/>
    <property type="evidence" value="ECO:0007669"/>
    <property type="project" value="InterPro"/>
</dbReference>
<evidence type="ECO:0000259" key="4">
    <source>
        <dbReference type="PROSITE" id="PS50801"/>
    </source>
</evidence>
<keyword evidence="6" id="KW-1185">Reference proteome</keyword>
<comment type="caution">
    <text evidence="5">The sequence shown here is derived from an EMBL/GenBank/DDBJ whole genome shotgun (WGS) entry which is preliminary data.</text>
</comment>
<protein>
    <recommendedName>
        <fullName evidence="2">Anti-sigma factor antagonist</fullName>
    </recommendedName>
</protein>
<evidence type="ECO:0000256" key="2">
    <source>
        <dbReference type="RuleBase" id="RU003749"/>
    </source>
</evidence>
<dbReference type="CDD" id="cd07043">
    <property type="entry name" value="STAS_anti-anti-sigma_factors"/>
    <property type="match status" value="1"/>
</dbReference>
<name>A0A8J3X1U4_9ACTN</name>
<dbReference type="SUPFAM" id="SSF52091">
    <property type="entry name" value="SpoIIaa-like"/>
    <property type="match status" value="1"/>
</dbReference>
<dbReference type="InterPro" id="IPR003658">
    <property type="entry name" value="Anti-sigma_ant"/>
</dbReference>
<feature type="domain" description="STAS" evidence="4">
    <location>
        <begin position="64"/>
        <end position="173"/>
    </location>
</feature>
<evidence type="ECO:0000256" key="1">
    <source>
        <dbReference type="ARBA" id="ARBA00009013"/>
    </source>
</evidence>
<feature type="region of interest" description="Disordered" evidence="3">
    <location>
        <begin position="1"/>
        <end position="23"/>
    </location>
</feature>
<evidence type="ECO:0000313" key="5">
    <source>
        <dbReference type="EMBL" id="GII21258.1"/>
    </source>
</evidence>
<evidence type="ECO:0000313" key="6">
    <source>
        <dbReference type="Proteomes" id="UP000599074"/>
    </source>
</evidence>
<dbReference type="PANTHER" id="PTHR33495:SF2">
    <property type="entry name" value="ANTI-SIGMA FACTOR ANTAGONIST TM_1081-RELATED"/>
    <property type="match status" value="1"/>
</dbReference>
<dbReference type="Gene3D" id="3.30.750.24">
    <property type="entry name" value="STAS domain"/>
    <property type="match status" value="1"/>
</dbReference>
<dbReference type="NCBIfam" id="TIGR00377">
    <property type="entry name" value="ant_ant_sig"/>
    <property type="match status" value="1"/>
</dbReference>
<evidence type="ECO:0000256" key="3">
    <source>
        <dbReference type="SAM" id="MobiDB-lite"/>
    </source>
</evidence>
<comment type="similarity">
    <text evidence="1 2">Belongs to the anti-sigma-factor antagonist family.</text>
</comment>
<dbReference type="EMBL" id="BOON01000006">
    <property type="protein sequence ID" value="GII21258.1"/>
    <property type="molecule type" value="Genomic_DNA"/>
</dbReference>
<dbReference type="InterPro" id="IPR036513">
    <property type="entry name" value="STAS_dom_sf"/>
</dbReference>
<dbReference type="AlphaFoldDB" id="A0A8J3X1U4"/>
<dbReference type="Pfam" id="PF01740">
    <property type="entry name" value="STAS"/>
    <property type="match status" value="1"/>
</dbReference>
<accession>A0A8J3X1U4</accession>
<gene>
    <name evidence="5" type="ORF">Pme01_08550</name>
</gene>
<reference evidence="5" key="1">
    <citation type="submission" date="2021-01" db="EMBL/GenBank/DDBJ databases">
        <title>Whole genome shotgun sequence of Planosporangium mesophilum NBRC 109066.</title>
        <authorList>
            <person name="Komaki H."/>
            <person name="Tamura T."/>
        </authorList>
    </citation>
    <scope>NUCLEOTIDE SEQUENCE</scope>
    <source>
        <strain evidence="5">NBRC 109066</strain>
    </source>
</reference>
<dbReference type="PROSITE" id="PS50801">
    <property type="entry name" value="STAS"/>
    <property type="match status" value="1"/>
</dbReference>
<dbReference type="InterPro" id="IPR002645">
    <property type="entry name" value="STAS_dom"/>
</dbReference>
<organism evidence="5 6">
    <name type="scientific">Planosporangium mesophilum</name>
    <dbReference type="NCBI Taxonomy" id="689768"/>
    <lineage>
        <taxon>Bacteria</taxon>
        <taxon>Bacillati</taxon>
        <taxon>Actinomycetota</taxon>
        <taxon>Actinomycetes</taxon>
        <taxon>Micromonosporales</taxon>
        <taxon>Micromonosporaceae</taxon>
        <taxon>Planosporangium</taxon>
    </lineage>
</organism>
<dbReference type="PANTHER" id="PTHR33495">
    <property type="entry name" value="ANTI-SIGMA FACTOR ANTAGONIST TM_1081-RELATED-RELATED"/>
    <property type="match status" value="1"/>
</dbReference>
<dbReference type="Proteomes" id="UP000599074">
    <property type="component" value="Unassembled WGS sequence"/>
</dbReference>